<dbReference type="GO" id="GO:0045814">
    <property type="term" value="P:negative regulation of gene expression, epigenetic"/>
    <property type="evidence" value="ECO:0007669"/>
    <property type="project" value="UniProtKB-ARBA"/>
</dbReference>
<feature type="compositionally biased region" description="Basic and acidic residues" evidence="15">
    <location>
        <begin position="44"/>
        <end position="59"/>
    </location>
</feature>
<feature type="region of interest" description="Disordered" evidence="15">
    <location>
        <begin position="222"/>
        <end position="242"/>
    </location>
</feature>
<dbReference type="GO" id="GO:0048589">
    <property type="term" value="P:developmental growth"/>
    <property type="evidence" value="ECO:0007669"/>
    <property type="project" value="UniProtKB-ARBA"/>
</dbReference>
<dbReference type="SMART" id="SM00542">
    <property type="entry name" value="FYRC"/>
    <property type="match status" value="1"/>
</dbReference>
<keyword evidence="6" id="KW-0223">Dioxygenase</keyword>
<dbReference type="Pfam" id="PF05964">
    <property type="entry name" value="FYRN"/>
    <property type="match status" value="1"/>
</dbReference>
<evidence type="ECO:0000256" key="1">
    <source>
        <dbReference type="ARBA" id="ARBA00001954"/>
    </source>
</evidence>
<dbReference type="GO" id="GO:0051726">
    <property type="term" value="P:regulation of cell cycle"/>
    <property type="evidence" value="ECO:0000318"/>
    <property type="project" value="GO_Central"/>
</dbReference>
<dbReference type="GO" id="GO:0048731">
    <property type="term" value="P:system development"/>
    <property type="evidence" value="ECO:0007669"/>
    <property type="project" value="UniProtKB-ARBA"/>
</dbReference>
<gene>
    <name evidence="16" type="ORF">CISIN_1g039520mg</name>
</gene>
<evidence type="ECO:0000256" key="15">
    <source>
        <dbReference type="SAM" id="MobiDB-lite"/>
    </source>
</evidence>
<dbReference type="STRING" id="2711.A0A067DNR3"/>
<feature type="compositionally biased region" description="Basic and acidic residues" evidence="15">
    <location>
        <begin position="81"/>
        <end position="113"/>
    </location>
</feature>
<dbReference type="InterPro" id="IPR003888">
    <property type="entry name" value="FYrich_N"/>
</dbReference>
<dbReference type="AlphaFoldDB" id="A0A067DNR3"/>
<keyword evidence="11" id="KW-0539">Nucleus</keyword>
<protein>
    <recommendedName>
        <fullName evidence="18">FYR C-terminal domain-containing protein</fullName>
    </recommendedName>
</protein>
<feature type="region of interest" description="Disordered" evidence="15">
    <location>
        <begin position="173"/>
        <end position="193"/>
    </location>
</feature>
<keyword evidence="7" id="KW-0560">Oxidoreductase</keyword>
<keyword evidence="8" id="KW-0408">Iron</keyword>
<organism evidence="16 17">
    <name type="scientific">Citrus sinensis</name>
    <name type="common">Sweet orange</name>
    <name type="synonym">Citrus aurantium var. sinensis</name>
    <dbReference type="NCBI Taxonomy" id="2711"/>
    <lineage>
        <taxon>Eukaryota</taxon>
        <taxon>Viridiplantae</taxon>
        <taxon>Streptophyta</taxon>
        <taxon>Embryophyta</taxon>
        <taxon>Tracheophyta</taxon>
        <taxon>Spermatophyta</taxon>
        <taxon>Magnoliopsida</taxon>
        <taxon>eudicotyledons</taxon>
        <taxon>Gunneridae</taxon>
        <taxon>Pentapetalae</taxon>
        <taxon>rosids</taxon>
        <taxon>malvids</taxon>
        <taxon>Sapindales</taxon>
        <taxon>Rutaceae</taxon>
        <taxon>Aurantioideae</taxon>
        <taxon>Citrus</taxon>
    </lineage>
</organism>
<evidence type="ECO:0000313" key="16">
    <source>
        <dbReference type="EMBL" id="KDO44523.1"/>
    </source>
</evidence>
<evidence type="ECO:0000256" key="10">
    <source>
        <dbReference type="ARBA" id="ARBA00023163"/>
    </source>
</evidence>
<comment type="cofactor">
    <cofactor evidence="1">
        <name>Fe(2+)</name>
        <dbReference type="ChEBI" id="CHEBI:29033"/>
    </cofactor>
</comment>
<dbReference type="Pfam" id="PF05965">
    <property type="entry name" value="FYRC"/>
    <property type="match status" value="1"/>
</dbReference>
<reference evidence="16 17" key="1">
    <citation type="submission" date="2014-04" db="EMBL/GenBank/DDBJ databases">
        <authorList>
            <consortium name="International Citrus Genome Consortium"/>
            <person name="Gmitter F."/>
            <person name="Chen C."/>
            <person name="Farmerie W."/>
            <person name="Harkins T."/>
            <person name="Desany B."/>
            <person name="Mohiuddin M."/>
            <person name="Kodira C."/>
            <person name="Borodovsky M."/>
            <person name="Lomsadze A."/>
            <person name="Burns P."/>
            <person name="Jenkins J."/>
            <person name="Prochnik S."/>
            <person name="Shu S."/>
            <person name="Chapman J."/>
            <person name="Pitluck S."/>
            <person name="Schmutz J."/>
            <person name="Rokhsar D."/>
        </authorList>
    </citation>
    <scope>NUCLEOTIDE SEQUENCE</scope>
</reference>
<evidence type="ECO:0000313" key="17">
    <source>
        <dbReference type="Proteomes" id="UP000027120"/>
    </source>
</evidence>
<evidence type="ECO:0000256" key="14">
    <source>
        <dbReference type="ARBA" id="ARBA00051640"/>
    </source>
</evidence>
<feature type="region of interest" description="Disordered" evidence="15">
    <location>
        <begin position="1"/>
        <end position="120"/>
    </location>
</feature>
<dbReference type="PANTHER" id="PTHR22715">
    <property type="entry name" value="TRANSFORMING GROWTH FACTOR BETA REGULATED GENE 1"/>
    <property type="match status" value="1"/>
</dbReference>
<keyword evidence="10" id="KW-0804">Transcription</keyword>
<dbReference type="InterPro" id="IPR003889">
    <property type="entry name" value="FYrich_C"/>
</dbReference>
<dbReference type="SMART" id="SM00541">
    <property type="entry name" value="FYRN"/>
    <property type="match status" value="1"/>
</dbReference>
<keyword evidence="4" id="KW-0479">Metal-binding</keyword>
<keyword evidence="5" id="KW-0156">Chromatin regulator</keyword>
<comment type="catalytic activity">
    <reaction evidence="14">
        <text>N(6),N(6),N(6)-trimethyl-L-lysyl(4)-[histone H3] + 2-oxoglutarate + O2 = N(6),N(6)-dimethyl-L-lysyl(4)-[histone H3] + formaldehyde + succinate + CO2</text>
        <dbReference type="Rhea" id="RHEA:60212"/>
        <dbReference type="Rhea" id="RHEA-COMP:15537"/>
        <dbReference type="Rhea" id="RHEA-COMP:15540"/>
        <dbReference type="ChEBI" id="CHEBI:15379"/>
        <dbReference type="ChEBI" id="CHEBI:16526"/>
        <dbReference type="ChEBI" id="CHEBI:16810"/>
        <dbReference type="ChEBI" id="CHEBI:16842"/>
        <dbReference type="ChEBI" id="CHEBI:30031"/>
        <dbReference type="ChEBI" id="CHEBI:61961"/>
        <dbReference type="ChEBI" id="CHEBI:61976"/>
    </reaction>
    <physiologicalReaction direction="left-to-right" evidence="14">
        <dbReference type="Rhea" id="RHEA:60213"/>
    </physiologicalReaction>
</comment>
<comment type="catalytic activity">
    <reaction evidence="12">
        <text>N(6),N(6)-dimethyl-L-lysyl(4)-[histone H3] + 2-oxoglutarate + O2 = N(6)-methyl-L-lysyl(4)-[histone H3] + formaldehyde + succinate + CO2</text>
        <dbReference type="Rhea" id="RHEA:60216"/>
        <dbReference type="Rhea" id="RHEA-COMP:15540"/>
        <dbReference type="Rhea" id="RHEA-COMP:15543"/>
        <dbReference type="ChEBI" id="CHEBI:15379"/>
        <dbReference type="ChEBI" id="CHEBI:16526"/>
        <dbReference type="ChEBI" id="CHEBI:16810"/>
        <dbReference type="ChEBI" id="CHEBI:16842"/>
        <dbReference type="ChEBI" id="CHEBI:30031"/>
        <dbReference type="ChEBI" id="CHEBI:61929"/>
        <dbReference type="ChEBI" id="CHEBI:61976"/>
    </reaction>
    <physiologicalReaction direction="left-to-right" evidence="12">
        <dbReference type="Rhea" id="RHEA:60217"/>
    </physiologicalReaction>
</comment>
<keyword evidence="17" id="KW-1185">Reference proteome</keyword>
<evidence type="ECO:0000256" key="5">
    <source>
        <dbReference type="ARBA" id="ARBA00022853"/>
    </source>
</evidence>
<feature type="compositionally biased region" description="Basic and acidic residues" evidence="15">
    <location>
        <begin position="14"/>
        <end position="27"/>
    </location>
</feature>
<evidence type="ECO:0000256" key="3">
    <source>
        <dbReference type="ARBA" id="ARBA00006801"/>
    </source>
</evidence>
<accession>A0A067DNR3</accession>
<sequence>MKASSTSHSSSPESEIKNYDLKLKTEQPARLPSNLKFPAGLLSQKDRSYSVRPAEEKCTLKKPSVLANDNVILLSDDEGDKPEKPFSKRATDGSVKHSEPSERGAHSGDKANGKDPTMFTPKIEAGMLSHKDLSSSPDLQRSNCLSYSMQLKDTHHPDGGIVLGLPNFTRHVGSTSKKSGGIVSNSSISKEPNNHKMANVETNLQHLPPCDTEKPNNEVNLEKMGPTSTLSSDGNVRANAGNSTCSQNNLDKYFRQKGPRIAKVVRRINCSVEPLEYGVVLSGKLWCNSRSIFPKGYRSRVRYISVLDPTSMCYYVSEILDAGLDGPLFMAVDLKGLRKKVSLEHCSSEVFIHVSAAKCWEMVRERVNQEITKQHKLGRMNLPPLQPPGSLDGFEMFGFSTPAIVQAIEAMDRNRVCTEYWDSRPYSRPQVQIPQPLHFKDNGANLRGLPGEQHNQEPHKGNLLPGGVESILKGLFKKASPAELHVLYSIINNDKPATDQSLLSRLLNEEIHTHPT</sequence>
<feature type="compositionally biased region" description="Low complexity" evidence="15">
    <location>
        <begin position="1"/>
        <end position="13"/>
    </location>
</feature>
<comment type="subcellular location">
    <subcellularLocation>
        <location evidence="2">Nucleus</location>
    </subcellularLocation>
</comment>
<evidence type="ECO:0000256" key="8">
    <source>
        <dbReference type="ARBA" id="ARBA00023004"/>
    </source>
</evidence>
<evidence type="ECO:0000256" key="7">
    <source>
        <dbReference type="ARBA" id="ARBA00023002"/>
    </source>
</evidence>
<dbReference type="GO" id="GO:0046872">
    <property type="term" value="F:metal ion binding"/>
    <property type="evidence" value="ECO:0007669"/>
    <property type="project" value="UniProtKB-KW"/>
</dbReference>
<dbReference type="GO" id="GO:0005634">
    <property type="term" value="C:nucleus"/>
    <property type="evidence" value="ECO:0000318"/>
    <property type="project" value="GO_Central"/>
</dbReference>
<evidence type="ECO:0000256" key="11">
    <source>
        <dbReference type="ARBA" id="ARBA00023242"/>
    </source>
</evidence>
<evidence type="ECO:0000256" key="4">
    <source>
        <dbReference type="ARBA" id="ARBA00022723"/>
    </source>
</evidence>
<evidence type="ECO:0000256" key="13">
    <source>
        <dbReference type="ARBA" id="ARBA00050935"/>
    </source>
</evidence>
<dbReference type="GO" id="GO:0051213">
    <property type="term" value="F:dioxygenase activity"/>
    <property type="evidence" value="ECO:0007669"/>
    <property type="project" value="UniProtKB-KW"/>
</dbReference>
<dbReference type="GO" id="GO:0051093">
    <property type="term" value="P:negative regulation of developmental process"/>
    <property type="evidence" value="ECO:0007669"/>
    <property type="project" value="UniProtKB-ARBA"/>
</dbReference>
<name>A0A067DNR3_CITSI</name>
<evidence type="ECO:0000256" key="6">
    <source>
        <dbReference type="ARBA" id="ARBA00022964"/>
    </source>
</evidence>
<evidence type="ECO:0000256" key="2">
    <source>
        <dbReference type="ARBA" id="ARBA00004123"/>
    </source>
</evidence>
<comment type="catalytic activity">
    <reaction evidence="13">
        <text>N(6)-methyl-L-lysyl(4)-[histone H3] + 2-oxoglutarate + O2 = L-lysyl(4)-[histone H3] + formaldehyde + succinate + CO2</text>
        <dbReference type="Rhea" id="RHEA:60220"/>
        <dbReference type="Rhea" id="RHEA-COMP:15543"/>
        <dbReference type="Rhea" id="RHEA-COMP:15547"/>
        <dbReference type="ChEBI" id="CHEBI:15379"/>
        <dbReference type="ChEBI" id="CHEBI:16526"/>
        <dbReference type="ChEBI" id="CHEBI:16810"/>
        <dbReference type="ChEBI" id="CHEBI:16842"/>
        <dbReference type="ChEBI" id="CHEBI:29969"/>
        <dbReference type="ChEBI" id="CHEBI:30031"/>
        <dbReference type="ChEBI" id="CHEBI:61929"/>
    </reaction>
    <physiologicalReaction direction="left-to-right" evidence="13">
        <dbReference type="Rhea" id="RHEA:60221"/>
    </physiologicalReaction>
</comment>
<feature type="compositionally biased region" description="Polar residues" evidence="15">
    <location>
        <begin position="173"/>
        <end position="191"/>
    </location>
</feature>
<dbReference type="PROSITE" id="PS51543">
    <property type="entry name" value="FYRC"/>
    <property type="match status" value="1"/>
</dbReference>
<dbReference type="Gene3D" id="3.30.160.360">
    <property type="match status" value="1"/>
</dbReference>
<dbReference type="Proteomes" id="UP000027120">
    <property type="component" value="Unassembled WGS sequence"/>
</dbReference>
<dbReference type="PROSITE" id="PS51542">
    <property type="entry name" value="FYRN"/>
    <property type="match status" value="1"/>
</dbReference>
<proteinExistence type="inferred from homology"/>
<dbReference type="GO" id="GO:0032453">
    <property type="term" value="F:histone H3K4 demethylase activity"/>
    <property type="evidence" value="ECO:0007669"/>
    <property type="project" value="UniProtKB-ARBA"/>
</dbReference>
<feature type="compositionally biased region" description="Polar residues" evidence="15">
    <location>
        <begin position="226"/>
        <end position="242"/>
    </location>
</feature>
<dbReference type="InterPro" id="IPR040092">
    <property type="entry name" value="TBRG1"/>
</dbReference>
<evidence type="ECO:0008006" key="18">
    <source>
        <dbReference type="Google" id="ProtNLM"/>
    </source>
</evidence>
<keyword evidence="9" id="KW-0805">Transcription regulation</keyword>
<evidence type="ECO:0000256" key="12">
    <source>
        <dbReference type="ARBA" id="ARBA00050619"/>
    </source>
</evidence>
<evidence type="ECO:0000256" key="9">
    <source>
        <dbReference type="ARBA" id="ARBA00023015"/>
    </source>
</evidence>
<dbReference type="PANTHER" id="PTHR22715:SF0">
    <property type="entry name" value="TRANSFORMING GROWTH FACTOR BETA REGULATOR 1"/>
    <property type="match status" value="1"/>
</dbReference>
<comment type="similarity">
    <text evidence="3">Belongs to the JARID1 histone demethylase family.</text>
</comment>
<dbReference type="FunFam" id="3.30.160.360:FF:000005">
    <property type="entry name" value="Putative lysine-specific demethylase JMJ16"/>
    <property type="match status" value="1"/>
</dbReference>
<dbReference type="EMBL" id="KK785296">
    <property type="protein sequence ID" value="KDO44523.1"/>
    <property type="molecule type" value="Genomic_DNA"/>
</dbReference>